<dbReference type="Pfam" id="PF03860">
    <property type="entry name" value="Csp"/>
    <property type="match status" value="1"/>
</dbReference>
<protein>
    <submittedName>
        <fullName evidence="1">Four-helix bundle copper-binding protein</fullName>
    </submittedName>
</protein>
<organism evidence="1 2">
    <name type="scientific">Altericroceibacterium endophyticum</name>
    <dbReference type="NCBI Taxonomy" id="1808508"/>
    <lineage>
        <taxon>Bacteria</taxon>
        <taxon>Pseudomonadati</taxon>
        <taxon>Pseudomonadota</taxon>
        <taxon>Alphaproteobacteria</taxon>
        <taxon>Sphingomonadales</taxon>
        <taxon>Erythrobacteraceae</taxon>
        <taxon>Altericroceibacterium</taxon>
    </lineage>
</organism>
<dbReference type="Proteomes" id="UP000438476">
    <property type="component" value="Unassembled WGS sequence"/>
</dbReference>
<reference evidence="1 2" key="1">
    <citation type="submission" date="2019-12" db="EMBL/GenBank/DDBJ databases">
        <title>Genomic-based taxomic classification of the family Erythrobacteraceae.</title>
        <authorList>
            <person name="Xu L."/>
        </authorList>
    </citation>
    <scope>NUCLEOTIDE SEQUENCE [LARGE SCALE GENOMIC DNA]</scope>
    <source>
        <strain evidence="1 2">LMG 29518</strain>
    </source>
</reference>
<dbReference type="AlphaFoldDB" id="A0A6I4T772"/>
<dbReference type="CDD" id="cd08026">
    <property type="entry name" value="DUF326"/>
    <property type="match status" value="1"/>
</dbReference>
<accession>A0A6I4T772</accession>
<dbReference type="InterPro" id="IPR005560">
    <property type="entry name" value="Csp_YhjQ"/>
</dbReference>
<dbReference type="InterPro" id="IPR044543">
    <property type="entry name" value="YHJQ-like"/>
</dbReference>
<evidence type="ECO:0000313" key="2">
    <source>
        <dbReference type="Proteomes" id="UP000438476"/>
    </source>
</evidence>
<gene>
    <name evidence="1" type="ORF">GRI91_08030</name>
</gene>
<evidence type="ECO:0000313" key="1">
    <source>
        <dbReference type="EMBL" id="MXO65700.1"/>
    </source>
</evidence>
<keyword evidence="2" id="KW-1185">Reference proteome</keyword>
<dbReference type="RefSeq" id="WP_160736141.1">
    <property type="nucleotide sequence ID" value="NZ_WTYT01000003.1"/>
</dbReference>
<dbReference type="PANTHER" id="PTHR37310:SF1">
    <property type="entry name" value="CYTOPLASMIC PROTEIN"/>
    <property type="match status" value="1"/>
</dbReference>
<dbReference type="Gene3D" id="1.20.1270.360">
    <property type="match status" value="1"/>
</dbReference>
<dbReference type="EMBL" id="WTYT01000003">
    <property type="protein sequence ID" value="MXO65700.1"/>
    <property type="molecule type" value="Genomic_DNA"/>
</dbReference>
<proteinExistence type="predicted"/>
<name>A0A6I4T772_9SPHN</name>
<dbReference type="PANTHER" id="PTHR37310">
    <property type="entry name" value="CYTOPLASMIC PROTEIN-RELATED"/>
    <property type="match status" value="1"/>
</dbReference>
<dbReference type="OrthoDB" id="5396211at2"/>
<sequence length="137" mass="14879">MSLVEMVSRHPLIDDVNEELVEAGRHAMLCSLFCTSCADACGAEDDGTHRDCIRTCLDCADICMATARLAVRNSIENVDVMRAQLEMCILACERCATQCEKHDSGHCALCAKMCRECAADCRKALPSVHNGHPAGFS</sequence>
<comment type="caution">
    <text evidence="1">The sequence shown here is derived from an EMBL/GenBank/DDBJ whole genome shotgun (WGS) entry which is preliminary data.</text>
</comment>